<proteinExistence type="predicted"/>
<name>A0A0G4G363_9ALVE</name>
<organism evidence="4">
    <name type="scientific">Chromera velia CCMP2878</name>
    <dbReference type="NCBI Taxonomy" id="1169474"/>
    <lineage>
        <taxon>Eukaryota</taxon>
        <taxon>Sar</taxon>
        <taxon>Alveolata</taxon>
        <taxon>Colpodellida</taxon>
        <taxon>Chromeraceae</taxon>
        <taxon>Chromera</taxon>
    </lineage>
</organism>
<feature type="repeat" description="ANK" evidence="3">
    <location>
        <begin position="120"/>
        <end position="152"/>
    </location>
</feature>
<dbReference type="EMBL" id="CDMZ01000827">
    <property type="protein sequence ID" value="CEM22221.1"/>
    <property type="molecule type" value="Genomic_DNA"/>
</dbReference>
<evidence type="ECO:0000256" key="2">
    <source>
        <dbReference type="ARBA" id="ARBA00023043"/>
    </source>
</evidence>
<dbReference type="PANTHER" id="PTHR24198:SF165">
    <property type="entry name" value="ANKYRIN REPEAT-CONTAINING PROTEIN-RELATED"/>
    <property type="match status" value="1"/>
</dbReference>
<dbReference type="SMART" id="SM00248">
    <property type="entry name" value="ANK"/>
    <property type="match status" value="3"/>
</dbReference>
<dbReference type="VEuPathDB" id="CryptoDB:Cvel_4093"/>
<sequence>MGWVASKGKAQAVWDVPKDLKREWFEAATRGSSDDLKKIVERRPDIVNLIDDKGETGLFKVAREGHREAVQTLVGSLRATTDLSTRDGFTPLMISSCRGDVEVSKLLLDARASVNVKDKEGRSALTYAVGQGHAEMVALLIANRAKVHEPTGSGHTPLM</sequence>
<dbReference type="SUPFAM" id="SSF48403">
    <property type="entry name" value="Ankyrin repeat"/>
    <property type="match status" value="1"/>
</dbReference>
<protein>
    <submittedName>
        <fullName evidence="4">Uncharacterized protein</fullName>
    </submittedName>
</protein>
<gene>
    <name evidence="4" type="ORF">Cvel_4093</name>
</gene>
<dbReference type="AlphaFoldDB" id="A0A0G4G363"/>
<dbReference type="InterPro" id="IPR036770">
    <property type="entry name" value="Ankyrin_rpt-contain_sf"/>
</dbReference>
<dbReference type="InterPro" id="IPR002110">
    <property type="entry name" value="Ankyrin_rpt"/>
</dbReference>
<keyword evidence="2 3" id="KW-0040">ANK repeat</keyword>
<dbReference type="PhylomeDB" id="A0A0G4G363"/>
<dbReference type="PROSITE" id="PS50297">
    <property type="entry name" value="ANK_REP_REGION"/>
    <property type="match status" value="2"/>
</dbReference>
<evidence type="ECO:0000313" key="4">
    <source>
        <dbReference type="EMBL" id="CEM22221.1"/>
    </source>
</evidence>
<evidence type="ECO:0000256" key="1">
    <source>
        <dbReference type="ARBA" id="ARBA00022737"/>
    </source>
</evidence>
<keyword evidence="1" id="KW-0677">Repeat</keyword>
<dbReference type="Pfam" id="PF12796">
    <property type="entry name" value="Ank_2"/>
    <property type="match status" value="1"/>
</dbReference>
<evidence type="ECO:0000256" key="3">
    <source>
        <dbReference type="PROSITE-ProRule" id="PRU00023"/>
    </source>
</evidence>
<dbReference type="Pfam" id="PF00023">
    <property type="entry name" value="Ank"/>
    <property type="match status" value="1"/>
</dbReference>
<feature type="repeat" description="ANK" evidence="3">
    <location>
        <begin position="87"/>
        <end position="119"/>
    </location>
</feature>
<dbReference type="Gene3D" id="1.25.40.20">
    <property type="entry name" value="Ankyrin repeat-containing domain"/>
    <property type="match status" value="1"/>
</dbReference>
<dbReference type="PANTHER" id="PTHR24198">
    <property type="entry name" value="ANKYRIN REPEAT AND PROTEIN KINASE DOMAIN-CONTAINING PROTEIN"/>
    <property type="match status" value="1"/>
</dbReference>
<reference evidence="4" key="1">
    <citation type="submission" date="2014-11" db="EMBL/GenBank/DDBJ databases">
        <authorList>
            <person name="Otto D Thomas"/>
            <person name="Naeem Raeece"/>
        </authorList>
    </citation>
    <scope>NUCLEOTIDE SEQUENCE</scope>
</reference>
<accession>A0A0G4G363</accession>
<dbReference type="PROSITE" id="PS50088">
    <property type="entry name" value="ANK_REPEAT"/>
    <property type="match status" value="2"/>
</dbReference>